<reference evidence="3 4" key="1">
    <citation type="journal article" date="2015" name="Genome Biol.">
        <title>Comparative genomics of Steinernema reveals deeply conserved gene regulatory networks.</title>
        <authorList>
            <person name="Dillman A.R."/>
            <person name="Macchietto M."/>
            <person name="Porter C.F."/>
            <person name="Rogers A."/>
            <person name="Williams B."/>
            <person name="Antoshechkin I."/>
            <person name="Lee M.M."/>
            <person name="Goodwin Z."/>
            <person name="Lu X."/>
            <person name="Lewis E.E."/>
            <person name="Goodrich-Blair H."/>
            <person name="Stock S.P."/>
            <person name="Adams B.J."/>
            <person name="Sternberg P.W."/>
            <person name="Mortazavi A."/>
        </authorList>
    </citation>
    <scope>NUCLEOTIDE SEQUENCE [LARGE SCALE GENOMIC DNA]</scope>
    <source>
        <strain evidence="3 4">ALL</strain>
    </source>
</reference>
<gene>
    <name evidence="3" type="ORF">L596_003619</name>
</gene>
<feature type="region of interest" description="Disordered" evidence="1">
    <location>
        <begin position="303"/>
        <end position="373"/>
    </location>
</feature>
<accession>A0A4U8UX62</accession>
<name>A0A4U8UX62_STECR</name>
<organism evidence="3 4">
    <name type="scientific">Steinernema carpocapsae</name>
    <name type="common">Entomopathogenic nematode</name>
    <dbReference type="NCBI Taxonomy" id="34508"/>
    <lineage>
        <taxon>Eukaryota</taxon>
        <taxon>Metazoa</taxon>
        <taxon>Ecdysozoa</taxon>
        <taxon>Nematoda</taxon>
        <taxon>Chromadorea</taxon>
        <taxon>Rhabditida</taxon>
        <taxon>Tylenchina</taxon>
        <taxon>Panagrolaimomorpha</taxon>
        <taxon>Strongyloidoidea</taxon>
        <taxon>Steinernematidae</taxon>
        <taxon>Steinernema</taxon>
    </lineage>
</organism>
<comment type="caution">
    <text evidence="3">The sequence shown here is derived from an EMBL/GenBank/DDBJ whole genome shotgun (WGS) entry which is preliminary data.</text>
</comment>
<dbReference type="EMBL" id="AZBU02000001">
    <property type="protein sequence ID" value="TMS36468.1"/>
    <property type="molecule type" value="Genomic_DNA"/>
</dbReference>
<dbReference type="Proteomes" id="UP000298663">
    <property type="component" value="Unassembled WGS sequence"/>
</dbReference>
<evidence type="ECO:0000313" key="3">
    <source>
        <dbReference type="EMBL" id="TMS36468.1"/>
    </source>
</evidence>
<proteinExistence type="predicted"/>
<feature type="transmembrane region" description="Helical" evidence="2">
    <location>
        <begin position="119"/>
        <end position="141"/>
    </location>
</feature>
<evidence type="ECO:0000313" key="4">
    <source>
        <dbReference type="Proteomes" id="UP000298663"/>
    </source>
</evidence>
<reference evidence="3 4" key="2">
    <citation type="journal article" date="2019" name="G3 (Bethesda)">
        <title>Hybrid Assembly of the Genome of the Entomopathogenic Nematode Steinernema carpocapsae Identifies the X-Chromosome.</title>
        <authorList>
            <person name="Serra L."/>
            <person name="Macchietto M."/>
            <person name="Macias-Munoz A."/>
            <person name="McGill C.J."/>
            <person name="Rodriguez I.M."/>
            <person name="Rodriguez B."/>
            <person name="Murad R."/>
            <person name="Mortazavi A."/>
        </authorList>
    </citation>
    <scope>NUCLEOTIDE SEQUENCE [LARGE SCALE GENOMIC DNA]</scope>
    <source>
        <strain evidence="3 4">ALL</strain>
    </source>
</reference>
<feature type="transmembrane region" description="Helical" evidence="2">
    <location>
        <begin position="172"/>
        <end position="197"/>
    </location>
</feature>
<keyword evidence="4" id="KW-1185">Reference proteome</keyword>
<keyword evidence="2" id="KW-0472">Membrane</keyword>
<dbReference type="OrthoDB" id="5877525at2759"/>
<dbReference type="AlphaFoldDB" id="A0A4U8UX62"/>
<feature type="compositionally biased region" description="Basic and acidic residues" evidence="1">
    <location>
        <begin position="346"/>
        <end position="358"/>
    </location>
</feature>
<keyword evidence="2" id="KW-0812">Transmembrane</keyword>
<evidence type="ECO:0000256" key="2">
    <source>
        <dbReference type="SAM" id="Phobius"/>
    </source>
</evidence>
<sequence>MTTVRDRSRIAQPGSDIDTRRQQILLIIERNERQKKPSHHKYSSLYVVEIAFGVDQTTTLDRTEISTRLNDVVSDALEKRAVTHLQQDVPVFSAKQNTNNLQVLTEIVSEEKQERKRKISFVVFVNTKLVLAEVILSDLALLSFTHISARLQFPVVSIGALAAVEESGSSRWWLIALIVGSGALILLCGWMLLVIYFNTCNVSPTRYDQKLYATKSPNITGHESQEKSVVGAPEPIQVPAAFCTEKRSVVTKSKLSESNNRKVEDKISTPNIVVVGAENARTPEIYVGNNSGRWQLEEKLDKVSESGELEEERSSNYSISECPTNDDDEVVFPESGTPTQELDAESIGREQQRSDKRLLRPKSATPHRPLRTPEGDIIETLEPTHQLWNPYKAGDKVAQIYLIGPTLRSHPSPAPPSANGIVIMRDPGIGNTESPQSQPFQIL</sequence>
<keyword evidence="2" id="KW-1133">Transmembrane helix</keyword>
<protein>
    <submittedName>
        <fullName evidence="3">Uncharacterized protein</fullName>
    </submittedName>
</protein>
<evidence type="ECO:0000256" key="1">
    <source>
        <dbReference type="SAM" id="MobiDB-lite"/>
    </source>
</evidence>